<evidence type="ECO:0000256" key="1">
    <source>
        <dbReference type="SAM" id="MobiDB-lite"/>
    </source>
</evidence>
<dbReference type="InterPro" id="IPR046151">
    <property type="entry name" value="DUF6153"/>
</dbReference>
<reference evidence="2 3" key="1">
    <citation type="journal article" date="2019" name="Int. J. Syst. Evol. Microbiol.">
        <title>The Global Catalogue of Microorganisms (GCM) 10K type strain sequencing project: providing services to taxonomists for standard genome sequencing and annotation.</title>
        <authorList>
            <consortium name="The Broad Institute Genomics Platform"/>
            <consortium name="The Broad Institute Genome Sequencing Center for Infectious Disease"/>
            <person name="Wu L."/>
            <person name="Ma J."/>
        </authorList>
    </citation>
    <scope>NUCLEOTIDE SEQUENCE [LARGE SCALE GENOMIC DNA]</scope>
    <source>
        <strain evidence="2 3">JCM 16373</strain>
    </source>
</reference>
<organism evidence="2 3">
    <name type="scientific">Streptomyces axinellae</name>
    <dbReference type="NCBI Taxonomy" id="552788"/>
    <lineage>
        <taxon>Bacteria</taxon>
        <taxon>Bacillati</taxon>
        <taxon>Actinomycetota</taxon>
        <taxon>Actinomycetes</taxon>
        <taxon>Kitasatosporales</taxon>
        <taxon>Streptomycetaceae</taxon>
        <taxon>Streptomyces</taxon>
    </lineage>
</organism>
<feature type="region of interest" description="Disordered" evidence="1">
    <location>
        <begin position="36"/>
        <end position="101"/>
    </location>
</feature>
<dbReference type="RefSeq" id="WP_344564642.1">
    <property type="nucleotide sequence ID" value="NZ_BAAARJ010000006.1"/>
</dbReference>
<proteinExistence type="predicted"/>
<evidence type="ECO:0000313" key="3">
    <source>
        <dbReference type="Proteomes" id="UP001501447"/>
    </source>
</evidence>
<feature type="compositionally biased region" description="Polar residues" evidence="1">
    <location>
        <begin position="67"/>
        <end position="76"/>
    </location>
</feature>
<dbReference type="Proteomes" id="UP001501447">
    <property type="component" value="Unassembled WGS sequence"/>
</dbReference>
<comment type="caution">
    <text evidence="2">The sequence shown here is derived from an EMBL/GenBank/DDBJ whole genome shotgun (WGS) entry which is preliminary data.</text>
</comment>
<dbReference type="Pfam" id="PF19650">
    <property type="entry name" value="DUF6153"/>
    <property type="match status" value="1"/>
</dbReference>
<evidence type="ECO:0000313" key="2">
    <source>
        <dbReference type="EMBL" id="GAA2607986.1"/>
    </source>
</evidence>
<keyword evidence="3" id="KW-1185">Reference proteome</keyword>
<name>A0ABN3PZK6_9ACTN</name>
<feature type="compositionally biased region" description="Basic and acidic residues" evidence="1">
    <location>
        <begin position="81"/>
        <end position="101"/>
    </location>
</feature>
<dbReference type="EMBL" id="BAAARJ010000006">
    <property type="protein sequence ID" value="GAA2607986.1"/>
    <property type="molecule type" value="Genomic_DNA"/>
</dbReference>
<gene>
    <name evidence="2" type="ORF">GCM10009863_21760</name>
</gene>
<protein>
    <submittedName>
        <fullName evidence="2">DUF6153 family protein</fullName>
    </submittedName>
</protein>
<accession>A0ABN3PZK6</accession>
<sequence>MKRDGYEADSRRSLPARAVLVALLLVGLLGMHGLGSPAPSHGESHPGAPHAADAPTDTMPAVPATASMESAASVTSVPDDGGPRQERACHGHGDGSAHHSAHADDLCAAGGISGAPALSVPDVSSLAPAHSALRPHLPARYEPEGGRAPPSLAELQLLRI</sequence>